<comment type="caution">
    <text evidence="6">The sequence shown here is derived from an EMBL/GenBank/DDBJ whole genome shotgun (WGS) entry which is preliminary data.</text>
</comment>
<feature type="region of interest" description="Disordered" evidence="2">
    <location>
        <begin position="482"/>
        <end position="556"/>
    </location>
</feature>
<dbReference type="STRING" id="1888892.BFL28_03955"/>
<evidence type="ECO:0000256" key="1">
    <source>
        <dbReference type="RuleBase" id="RU004003"/>
    </source>
</evidence>
<evidence type="ECO:0000259" key="4">
    <source>
        <dbReference type="Pfam" id="PF00263"/>
    </source>
</evidence>
<dbReference type="AlphaFoldDB" id="A0A1E3LSX6"/>
<proteinExistence type="inferred from homology"/>
<dbReference type="InterPro" id="IPR001775">
    <property type="entry name" value="GspD/PilQ"/>
</dbReference>
<evidence type="ECO:0000313" key="6">
    <source>
        <dbReference type="EMBL" id="ODP36872.1"/>
    </source>
</evidence>
<dbReference type="Pfam" id="PF13629">
    <property type="entry name" value="T2SS-T3SS_pil_N"/>
    <property type="match status" value="1"/>
</dbReference>
<keyword evidence="3" id="KW-0732">Signal</keyword>
<reference evidence="6 7" key="1">
    <citation type="submission" date="2016-08" db="EMBL/GenBank/DDBJ databases">
        <title>Draft genome of the agarase producing Sphingomonas sp. MCT13.</title>
        <authorList>
            <person name="D'Andrea M.M."/>
            <person name="Rossolini G.M."/>
            <person name="Thaller M.C."/>
        </authorList>
    </citation>
    <scope>NUCLEOTIDE SEQUENCE [LARGE SCALE GENOMIC DNA]</scope>
    <source>
        <strain evidence="6 7">MCT13</strain>
    </source>
</reference>
<accession>A0A1E3LSX6</accession>
<dbReference type="EMBL" id="MDDS01000046">
    <property type="protein sequence ID" value="ODP36872.1"/>
    <property type="molecule type" value="Genomic_DNA"/>
</dbReference>
<evidence type="ECO:0000256" key="2">
    <source>
        <dbReference type="SAM" id="MobiDB-lite"/>
    </source>
</evidence>
<feature type="compositionally biased region" description="Low complexity" evidence="2">
    <location>
        <begin position="497"/>
        <end position="512"/>
    </location>
</feature>
<feature type="compositionally biased region" description="Pro residues" evidence="2">
    <location>
        <begin position="513"/>
        <end position="523"/>
    </location>
</feature>
<dbReference type="PANTHER" id="PTHR30332:SF17">
    <property type="entry name" value="TYPE IV PILIATION SYSTEM PROTEIN DR_0774-RELATED"/>
    <property type="match status" value="1"/>
</dbReference>
<protein>
    <submittedName>
        <fullName evidence="6">Secretion system protein</fullName>
    </submittedName>
</protein>
<gene>
    <name evidence="6" type="ORF">BFL28_03955</name>
</gene>
<name>A0A1E3LSX6_9SPHN</name>
<dbReference type="OrthoDB" id="9775455at2"/>
<dbReference type="GO" id="GO:0009306">
    <property type="term" value="P:protein secretion"/>
    <property type="evidence" value="ECO:0007669"/>
    <property type="project" value="InterPro"/>
</dbReference>
<dbReference type="InterPro" id="IPR004846">
    <property type="entry name" value="T2SS/T3SS_dom"/>
</dbReference>
<feature type="domain" description="Type II/III secretion system secretin-like" evidence="4">
    <location>
        <begin position="298"/>
        <end position="454"/>
    </location>
</feature>
<feature type="signal peptide" evidence="3">
    <location>
        <begin position="1"/>
        <end position="30"/>
    </location>
</feature>
<feature type="domain" description="Pilus formation protein N-terminal" evidence="5">
    <location>
        <begin position="38"/>
        <end position="107"/>
    </location>
</feature>
<evidence type="ECO:0000256" key="3">
    <source>
        <dbReference type="SAM" id="SignalP"/>
    </source>
</evidence>
<dbReference type="PRINTS" id="PR00811">
    <property type="entry name" value="BCTERIALGSPD"/>
</dbReference>
<comment type="similarity">
    <text evidence="1">Belongs to the bacterial secretin family.</text>
</comment>
<keyword evidence="7" id="KW-1185">Reference proteome</keyword>
<dbReference type="InterPro" id="IPR032789">
    <property type="entry name" value="T2SS-T3SS_pil_N"/>
</dbReference>
<dbReference type="GO" id="GO:0015627">
    <property type="term" value="C:type II protein secretion system complex"/>
    <property type="evidence" value="ECO:0007669"/>
    <property type="project" value="TreeGrafter"/>
</dbReference>
<feature type="chain" id="PRO_5009131985" evidence="3">
    <location>
        <begin position="31"/>
        <end position="556"/>
    </location>
</feature>
<dbReference type="Pfam" id="PF00263">
    <property type="entry name" value="Secretin"/>
    <property type="match status" value="1"/>
</dbReference>
<evidence type="ECO:0000313" key="7">
    <source>
        <dbReference type="Proteomes" id="UP000094487"/>
    </source>
</evidence>
<dbReference type="PANTHER" id="PTHR30332">
    <property type="entry name" value="PROBABLE GENERAL SECRETION PATHWAY PROTEIN D"/>
    <property type="match status" value="1"/>
</dbReference>
<dbReference type="InterPro" id="IPR050810">
    <property type="entry name" value="Bact_Secretion_Sys_Channel"/>
</dbReference>
<sequence>MRSRGKTLGAPLAMAAMVSMIATVPLPALAQTVQAAPRDTVQIATGRGRLVTLNAPMSDIFVADPSIADVQVRSPTQLWVFGKKAGETTVYATTKAGRVIYSATVRIGNNFDSVQSMLGIAMPEAQITATPMNGLVLLTGTVAAPEDAAEAQRLVQAFVGQETQVLSRLKTATPLQVNLQVRFAEVSRSFVKNIGVNLATRDTTGGFQFGLSSGTRVPGTISAPDLSNLPRLDASSRFGLPAGSITLPFDPKKGDFVLPGTGSQYTFNRPTSGNALNFAGKLFGLDVLSALDLGERIGQVTTLTNPNLTALSGETSTFLAGGEVPIPVSQGLGAISVEYKQFGVSLAYPPTVLSDGRISLRVRPEVSQLNYQNGVQRGGTIVPGLSTRRAETTVELGSGQSFVIAGLLQNTHDNSIDKTPGLGDVPVLGALFRSNAFQRGETELVIVVTPYLVKPVNANDIVLPTDGYKAPTDVERVLLGELGGGKTGLDRPKPRMVAPAGSAPSVGAASPLSPEPQQAPQPQQPVATPALPPQPAAKDSKRKKGSASATPGFGFN</sequence>
<dbReference type="RefSeq" id="WP_069321365.1">
    <property type="nucleotide sequence ID" value="NZ_MDDS01000046.1"/>
</dbReference>
<evidence type="ECO:0000259" key="5">
    <source>
        <dbReference type="Pfam" id="PF13629"/>
    </source>
</evidence>
<organism evidence="6 7">
    <name type="scientific">Sphingomonas turrisvirgatae</name>
    <dbReference type="NCBI Taxonomy" id="1888892"/>
    <lineage>
        <taxon>Bacteria</taxon>
        <taxon>Pseudomonadati</taxon>
        <taxon>Pseudomonadota</taxon>
        <taxon>Alphaproteobacteria</taxon>
        <taxon>Sphingomonadales</taxon>
        <taxon>Sphingomonadaceae</taxon>
        <taxon>Sphingomonas</taxon>
    </lineage>
</organism>
<dbReference type="Proteomes" id="UP000094487">
    <property type="component" value="Unassembled WGS sequence"/>
</dbReference>